<dbReference type="GO" id="GO:0008987">
    <property type="term" value="F:quinolinate synthetase A activity"/>
    <property type="evidence" value="ECO:0007669"/>
    <property type="project" value="InterPro"/>
</dbReference>
<evidence type="ECO:0000313" key="12">
    <source>
        <dbReference type="EMBL" id="SFV83582.1"/>
    </source>
</evidence>
<evidence type="ECO:0000256" key="9">
    <source>
        <dbReference type="ARBA" id="ARBA00022723"/>
    </source>
</evidence>
<keyword evidence="7" id="KW-0662">Pyridine nucleotide biosynthesis</keyword>
<dbReference type="PANTHER" id="PTHR30573">
    <property type="entry name" value="QUINOLINATE SYNTHETASE A"/>
    <property type="match status" value="1"/>
</dbReference>
<evidence type="ECO:0000256" key="1">
    <source>
        <dbReference type="ARBA" id="ARBA00001966"/>
    </source>
</evidence>
<evidence type="ECO:0000256" key="4">
    <source>
        <dbReference type="ARBA" id="ARBA00012669"/>
    </source>
</evidence>
<dbReference type="InterPro" id="IPR003473">
    <property type="entry name" value="NadA"/>
</dbReference>
<proteinExistence type="predicted"/>
<evidence type="ECO:0000256" key="8">
    <source>
        <dbReference type="ARBA" id="ARBA00022679"/>
    </source>
</evidence>
<keyword evidence="5" id="KW-0004">4Fe-4S</keyword>
<evidence type="ECO:0000256" key="10">
    <source>
        <dbReference type="ARBA" id="ARBA00023004"/>
    </source>
</evidence>
<evidence type="ECO:0000256" key="3">
    <source>
        <dbReference type="ARBA" id="ARBA00005065"/>
    </source>
</evidence>
<protein>
    <recommendedName>
        <fullName evidence="4">quinolinate synthase</fullName>
        <ecNumber evidence="4">2.5.1.72</ecNumber>
    </recommendedName>
</protein>
<name>A0A1W1DPD9_9ZZZZ</name>
<evidence type="ECO:0000256" key="7">
    <source>
        <dbReference type="ARBA" id="ARBA00022642"/>
    </source>
</evidence>
<dbReference type="UniPathway" id="UPA00253">
    <property type="reaction ID" value="UER00327"/>
</dbReference>
<dbReference type="GO" id="GO:0005829">
    <property type="term" value="C:cytosol"/>
    <property type="evidence" value="ECO:0007669"/>
    <property type="project" value="TreeGrafter"/>
</dbReference>
<dbReference type="Gene3D" id="3.40.50.10800">
    <property type="entry name" value="NadA-like"/>
    <property type="match status" value="3"/>
</dbReference>
<evidence type="ECO:0000256" key="11">
    <source>
        <dbReference type="ARBA" id="ARBA00023014"/>
    </source>
</evidence>
<dbReference type="FunFam" id="3.40.50.10800:FF:000001">
    <property type="entry name" value="Quinolinate synthase A"/>
    <property type="match status" value="1"/>
</dbReference>
<organism evidence="12">
    <name type="scientific">hydrothermal vent metagenome</name>
    <dbReference type="NCBI Taxonomy" id="652676"/>
    <lineage>
        <taxon>unclassified sequences</taxon>
        <taxon>metagenomes</taxon>
        <taxon>ecological metagenomes</taxon>
    </lineage>
</organism>
<dbReference type="SUPFAM" id="SSF142754">
    <property type="entry name" value="NadA-like"/>
    <property type="match status" value="1"/>
</dbReference>
<dbReference type="NCBIfam" id="NF006877">
    <property type="entry name" value="PRK09375.1-1"/>
    <property type="match status" value="1"/>
</dbReference>
<dbReference type="EMBL" id="FPHW01000040">
    <property type="protein sequence ID" value="SFV83582.1"/>
    <property type="molecule type" value="Genomic_DNA"/>
</dbReference>
<dbReference type="FunFam" id="3.40.50.10800:FF:000003">
    <property type="entry name" value="Quinolinate synthase A"/>
    <property type="match status" value="1"/>
</dbReference>
<evidence type="ECO:0000256" key="5">
    <source>
        <dbReference type="ARBA" id="ARBA00022485"/>
    </source>
</evidence>
<keyword evidence="10" id="KW-0408">Iron</keyword>
<comment type="cofactor">
    <cofactor evidence="1">
        <name>[4Fe-4S] cluster</name>
        <dbReference type="ChEBI" id="CHEBI:49883"/>
    </cofactor>
</comment>
<accession>A0A1W1DPD9</accession>
<dbReference type="GO" id="GO:0046872">
    <property type="term" value="F:metal ion binding"/>
    <property type="evidence" value="ECO:0007669"/>
    <property type="project" value="UniProtKB-KW"/>
</dbReference>
<dbReference type="Pfam" id="PF02445">
    <property type="entry name" value="NadA"/>
    <property type="match status" value="1"/>
</dbReference>
<dbReference type="GO" id="GO:0051539">
    <property type="term" value="F:4 iron, 4 sulfur cluster binding"/>
    <property type="evidence" value="ECO:0007669"/>
    <property type="project" value="UniProtKB-KW"/>
</dbReference>
<sequence>MSIKDQIKTELKAQNAVLVAHYYVSGDLQSLADETGGIVSDSLEMARFGQNCDADTIVVAGVKFMGETAKILSPEKKILVLDNQATCSLDLDCPIDEFSQFCDQHPDRKIVVYANTSAEVKARADWVVTSGSAQTVVKYLHEKGEKILWAPDKHLGHYVQTKTGADMLLWQGSCVVHERFKSDALKTLKAKHPEAAVLVHPESPQEVVDLADVVGSTTALIEAVKDRPESTFIIATDNGIFHKMHEVAPDKKLIEAPTMGESADCESCAHCDWMAMNTLEKCLHSLVTGENEIHIDLSIIKDSQNSIQKLLDFTA</sequence>
<evidence type="ECO:0000256" key="2">
    <source>
        <dbReference type="ARBA" id="ARBA00004496"/>
    </source>
</evidence>
<dbReference type="EC" id="2.5.1.72" evidence="4"/>
<comment type="subcellular location">
    <subcellularLocation>
        <location evidence="2">Cytoplasm</location>
    </subcellularLocation>
</comment>
<keyword evidence="11" id="KW-0411">Iron-sulfur</keyword>
<dbReference type="NCBIfam" id="NF006878">
    <property type="entry name" value="PRK09375.1-2"/>
    <property type="match status" value="1"/>
</dbReference>
<dbReference type="AlphaFoldDB" id="A0A1W1DPD9"/>
<gene>
    <name evidence="12" type="ORF">MNB_SUP05-7-1093</name>
</gene>
<reference evidence="12" key="1">
    <citation type="submission" date="2016-10" db="EMBL/GenBank/DDBJ databases">
        <authorList>
            <person name="de Groot N.N."/>
        </authorList>
    </citation>
    <scope>NUCLEOTIDE SEQUENCE</scope>
</reference>
<evidence type="ECO:0000256" key="6">
    <source>
        <dbReference type="ARBA" id="ARBA00022490"/>
    </source>
</evidence>
<comment type="pathway">
    <text evidence="3">Cofactor biosynthesis; NAD(+) biosynthesis; quinolinate from iminoaspartate: step 1/1.</text>
</comment>
<dbReference type="NCBIfam" id="TIGR00550">
    <property type="entry name" value="nadA"/>
    <property type="match status" value="1"/>
</dbReference>
<keyword evidence="6" id="KW-0963">Cytoplasm</keyword>
<dbReference type="InterPro" id="IPR036094">
    <property type="entry name" value="NadA_sf"/>
</dbReference>
<dbReference type="GO" id="GO:0034628">
    <property type="term" value="P:'de novo' NAD+ biosynthetic process from L-aspartate"/>
    <property type="evidence" value="ECO:0007669"/>
    <property type="project" value="TreeGrafter"/>
</dbReference>
<dbReference type="PANTHER" id="PTHR30573:SF0">
    <property type="entry name" value="QUINOLINATE SYNTHASE, CHLOROPLASTIC"/>
    <property type="match status" value="1"/>
</dbReference>
<keyword evidence="8 12" id="KW-0808">Transferase</keyword>
<keyword evidence="9" id="KW-0479">Metal-binding</keyword>